<name>A0ABP8NXK0_9NOCA</name>
<reference evidence="3" key="1">
    <citation type="journal article" date="2019" name="Int. J. Syst. Evol. Microbiol.">
        <title>The Global Catalogue of Microorganisms (GCM) 10K type strain sequencing project: providing services to taxonomists for standard genome sequencing and annotation.</title>
        <authorList>
            <consortium name="The Broad Institute Genomics Platform"/>
            <consortium name="The Broad Institute Genome Sequencing Center for Infectious Disease"/>
            <person name="Wu L."/>
            <person name="Ma J."/>
        </authorList>
    </citation>
    <scope>NUCLEOTIDE SEQUENCE [LARGE SCALE GENOMIC DNA]</scope>
    <source>
        <strain evidence="3">JCM 32206</strain>
    </source>
</reference>
<gene>
    <name evidence="2" type="ORF">GCM10023094_08590</name>
</gene>
<evidence type="ECO:0000256" key="1">
    <source>
        <dbReference type="SAM" id="SignalP"/>
    </source>
</evidence>
<evidence type="ECO:0000313" key="3">
    <source>
        <dbReference type="Proteomes" id="UP001501183"/>
    </source>
</evidence>
<proteinExistence type="predicted"/>
<evidence type="ECO:0000313" key="2">
    <source>
        <dbReference type="EMBL" id="GAA4473931.1"/>
    </source>
</evidence>
<feature type="signal peptide" evidence="1">
    <location>
        <begin position="1"/>
        <end position="26"/>
    </location>
</feature>
<protein>
    <submittedName>
        <fullName evidence="2">Uncharacterized protein</fullName>
    </submittedName>
</protein>
<keyword evidence="3" id="KW-1185">Reference proteome</keyword>
<feature type="chain" id="PRO_5047084274" evidence="1">
    <location>
        <begin position="27"/>
        <end position="213"/>
    </location>
</feature>
<sequence>MIRSVVRRGMAAVAAAALLVGAGVVAGSGTAAAVYVSPVTAEQTVGNISVVRGGLGDVYGLGARPAVRIGGDITFTTTFSVREGDERLVTRITDHGPAGFEYVPGSATVEYRDASGAVQRESVTPEVGAGAVTVRAPGTGWPLSAAPAKGVVLTVTYRAPLLSIPSEVDGGGVTFDVAGRGEGLGWTAMGLPVDVNLPKSVDSLGSSSFIFGS</sequence>
<accession>A0ABP8NXK0</accession>
<organism evidence="2 3">
    <name type="scientific">Rhodococcus olei</name>
    <dbReference type="NCBI Taxonomy" id="2161675"/>
    <lineage>
        <taxon>Bacteria</taxon>
        <taxon>Bacillati</taxon>
        <taxon>Actinomycetota</taxon>
        <taxon>Actinomycetes</taxon>
        <taxon>Mycobacteriales</taxon>
        <taxon>Nocardiaceae</taxon>
        <taxon>Rhodococcus</taxon>
    </lineage>
</organism>
<dbReference type="Gene3D" id="2.60.40.740">
    <property type="match status" value="1"/>
</dbReference>
<dbReference type="Proteomes" id="UP001501183">
    <property type="component" value="Unassembled WGS sequence"/>
</dbReference>
<keyword evidence="1" id="KW-0732">Signal</keyword>
<dbReference type="EMBL" id="BAABFB010000021">
    <property type="protein sequence ID" value="GAA4473931.1"/>
    <property type="molecule type" value="Genomic_DNA"/>
</dbReference>
<comment type="caution">
    <text evidence="2">The sequence shown here is derived from an EMBL/GenBank/DDBJ whole genome shotgun (WGS) entry which is preliminary data.</text>
</comment>